<reference evidence="4 5" key="1">
    <citation type="journal article" date="2013" name="Proc. Natl. Acad. Sci. U.S.A.">
        <title>The king cobra genome reveals dynamic gene evolution and adaptation in the snake venom system.</title>
        <authorList>
            <person name="Vonk F.J."/>
            <person name="Casewell N.R."/>
            <person name="Henkel C.V."/>
            <person name="Heimberg A.M."/>
            <person name="Jansen H.J."/>
            <person name="McCleary R.J."/>
            <person name="Kerkkamp H.M."/>
            <person name="Vos R.A."/>
            <person name="Guerreiro I."/>
            <person name="Calvete J.J."/>
            <person name="Wuster W."/>
            <person name="Woods A.E."/>
            <person name="Logan J.M."/>
            <person name="Harrison R.A."/>
            <person name="Castoe T.A."/>
            <person name="de Koning A.P."/>
            <person name="Pollock D.D."/>
            <person name="Yandell M."/>
            <person name="Calderon D."/>
            <person name="Renjifo C."/>
            <person name="Currier R.B."/>
            <person name="Salgado D."/>
            <person name="Pla D."/>
            <person name="Sanz L."/>
            <person name="Hyder A.S."/>
            <person name="Ribeiro J.M."/>
            <person name="Arntzen J.W."/>
            <person name="van den Thillart G.E."/>
            <person name="Boetzer M."/>
            <person name="Pirovano W."/>
            <person name="Dirks R.P."/>
            <person name="Spaink H.P."/>
            <person name="Duboule D."/>
            <person name="McGlinn E."/>
            <person name="Kini R.M."/>
            <person name="Richardson M.K."/>
        </authorList>
    </citation>
    <scope>NUCLEOTIDE SEQUENCE</scope>
    <source>
        <tissue evidence="4">Blood</tissue>
    </source>
</reference>
<accession>V8N9C9</accession>
<dbReference type="InterPro" id="IPR001202">
    <property type="entry name" value="WW_dom"/>
</dbReference>
<dbReference type="InterPro" id="IPR040023">
    <property type="entry name" value="WBP4"/>
</dbReference>
<dbReference type="Proteomes" id="UP000018936">
    <property type="component" value="Unassembled WGS sequence"/>
</dbReference>
<evidence type="ECO:0000256" key="1">
    <source>
        <dbReference type="SAM" id="MobiDB-lite"/>
    </source>
</evidence>
<dbReference type="InterPro" id="IPR036020">
    <property type="entry name" value="WW_dom_sf"/>
</dbReference>
<gene>
    <name evidence="4" type="primary">WBP4</name>
    <name evidence="4" type="ORF">L345_15762</name>
</gene>
<dbReference type="CDD" id="cd00201">
    <property type="entry name" value="WW"/>
    <property type="match status" value="2"/>
</dbReference>
<evidence type="ECO:0000313" key="4">
    <source>
        <dbReference type="EMBL" id="ETE58516.1"/>
    </source>
</evidence>
<feature type="chain" id="PRO_5004770698" evidence="2">
    <location>
        <begin position="18"/>
        <end position="138"/>
    </location>
</feature>
<feature type="non-terminal residue" evidence="4">
    <location>
        <position position="1"/>
    </location>
</feature>
<dbReference type="AlphaFoldDB" id="V8N9C9"/>
<dbReference type="GO" id="GO:0000398">
    <property type="term" value="P:mRNA splicing, via spliceosome"/>
    <property type="evidence" value="ECO:0007669"/>
    <property type="project" value="InterPro"/>
</dbReference>
<dbReference type="PANTHER" id="PTHR13173">
    <property type="entry name" value="WW DOMAIN BINDING PROTEIN 4"/>
    <property type="match status" value="1"/>
</dbReference>
<sequence>MDVKLLSMVGLINLTLSVSEPVETPSLPIKQEEKKEKKEKKEKRKKEKQSKEVSSNGAKEWVCGFSPEGYVYYYNTKSGESQWEKPEGFQDTTCNSQKEAVWVEGTDDNGRTYYYNKETGGERVYSGRYSSCRATSIR</sequence>
<organism evidence="4 5">
    <name type="scientific">Ophiophagus hannah</name>
    <name type="common">King cobra</name>
    <name type="synonym">Naja hannah</name>
    <dbReference type="NCBI Taxonomy" id="8665"/>
    <lineage>
        <taxon>Eukaryota</taxon>
        <taxon>Metazoa</taxon>
        <taxon>Chordata</taxon>
        <taxon>Craniata</taxon>
        <taxon>Vertebrata</taxon>
        <taxon>Euteleostomi</taxon>
        <taxon>Lepidosauria</taxon>
        <taxon>Squamata</taxon>
        <taxon>Bifurcata</taxon>
        <taxon>Unidentata</taxon>
        <taxon>Episquamata</taxon>
        <taxon>Toxicofera</taxon>
        <taxon>Serpentes</taxon>
        <taxon>Colubroidea</taxon>
        <taxon>Elapidae</taxon>
        <taxon>Elapinae</taxon>
        <taxon>Ophiophagus</taxon>
    </lineage>
</organism>
<dbReference type="GO" id="GO:0003723">
    <property type="term" value="F:RNA binding"/>
    <property type="evidence" value="ECO:0007669"/>
    <property type="project" value="TreeGrafter"/>
</dbReference>
<feature type="compositionally biased region" description="Basic residues" evidence="1">
    <location>
        <begin position="37"/>
        <end position="48"/>
    </location>
</feature>
<feature type="domain" description="WW" evidence="3">
    <location>
        <begin position="61"/>
        <end position="88"/>
    </location>
</feature>
<evidence type="ECO:0000259" key="3">
    <source>
        <dbReference type="PROSITE" id="PS50020"/>
    </source>
</evidence>
<dbReference type="SMART" id="SM00456">
    <property type="entry name" value="WW"/>
    <property type="match status" value="2"/>
</dbReference>
<dbReference type="PROSITE" id="PS01159">
    <property type="entry name" value="WW_DOMAIN_1"/>
    <property type="match status" value="1"/>
</dbReference>
<dbReference type="GO" id="GO:0071011">
    <property type="term" value="C:precatalytic spliceosome"/>
    <property type="evidence" value="ECO:0007669"/>
    <property type="project" value="TreeGrafter"/>
</dbReference>
<evidence type="ECO:0000313" key="5">
    <source>
        <dbReference type="Proteomes" id="UP000018936"/>
    </source>
</evidence>
<dbReference type="EMBL" id="AZIM01006626">
    <property type="protein sequence ID" value="ETE58516.1"/>
    <property type="molecule type" value="Genomic_DNA"/>
</dbReference>
<comment type="caution">
    <text evidence="4">The sequence shown here is derived from an EMBL/GenBank/DDBJ whole genome shotgun (WGS) entry which is preliminary data.</text>
</comment>
<keyword evidence="2" id="KW-0732">Signal</keyword>
<proteinExistence type="predicted"/>
<name>V8N9C9_OPHHA</name>
<dbReference type="OrthoDB" id="191651at2759"/>
<dbReference type="PANTHER" id="PTHR13173:SF10">
    <property type="entry name" value="WW DOMAIN-BINDING PROTEIN 4"/>
    <property type="match status" value="1"/>
</dbReference>
<dbReference type="SUPFAM" id="SSF51045">
    <property type="entry name" value="WW domain"/>
    <property type="match status" value="1"/>
</dbReference>
<evidence type="ECO:0000256" key="2">
    <source>
        <dbReference type="SAM" id="SignalP"/>
    </source>
</evidence>
<feature type="signal peptide" evidence="2">
    <location>
        <begin position="1"/>
        <end position="17"/>
    </location>
</feature>
<dbReference type="Pfam" id="PF00397">
    <property type="entry name" value="WW"/>
    <property type="match status" value="1"/>
</dbReference>
<feature type="region of interest" description="Disordered" evidence="1">
    <location>
        <begin position="22"/>
        <end position="58"/>
    </location>
</feature>
<dbReference type="PROSITE" id="PS50020">
    <property type="entry name" value="WW_DOMAIN_2"/>
    <property type="match status" value="1"/>
</dbReference>
<dbReference type="Gene3D" id="2.20.70.10">
    <property type="match status" value="2"/>
</dbReference>
<protein>
    <submittedName>
        <fullName evidence="4">WW domain-binding protein 4</fullName>
    </submittedName>
</protein>
<keyword evidence="5" id="KW-1185">Reference proteome</keyword>